<feature type="transmembrane region" description="Helical" evidence="1">
    <location>
        <begin position="921"/>
        <end position="942"/>
    </location>
</feature>
<feature type="transmembrane region" description="Helical" evidence="1">
    <location>
        <begin position="392"/>
        <end position="412"/>
    </location>
</feature>
<dbReference type="Gene3D" id="3.30.2090.10">
    <property type="entry name" value="Multidrug efflux transporter AcrB TolC docking domain, DN and DC subdomains"/>
    <property type="match status" value="2"/>
</dbReference>
<feature type="transmembrane region" description="Helical" evidence="1">
    <location>
        <begin position="365"/>
        <end position="386"/>
    </location>
</feature>
<proteinExistence type="predicted"/>
<accession>A0AA37W248</accession>
<dbReference type="Gene3D" id="1.20.1640.10">
    <property type="entry name" value="Multidrug efflux transporter AcrB transmembrane domain"/>
    <property type="match status" value="2"/>
</dbReference>
<dbReference type="AlphaFoldDB" id="A0AA37W248"/>
<feature type="transmembrane region" description="Helical" evidence="1">
    <location>
        <begin position="1011"/>
        <end position="1033"/>
    </location>
</feature>
<dbReference type="Proteomes" id="UP001161408">
    <property type="component" value="Unassembled WGS sequence"/>
</dbReference>
<dbReference type="SUPFAM" id="SSF82693">
    <property type="entry name" value="Multidrug efflux transporter AcrB pore domain, PN1, PN2, PC1 and PC2 subdomains"/>
    <property type="match status" value="2"/>
</dbReference>
<dbReference type="Pfam" id="PF00873">
    <property type="entry name" value="ACR_tran"/>
    <property type="match status" value="1"/>
</dbReference>
<feature type="transmembrane region" description="Helical" evidence="1">
    <location>
        <begin position="533"/>
        <end position="553"/>
    </location>
</feature>
<dbReference type="Gene3D" id="3.30.70.1320">
    <property type="entry name" value="Multidrug efflux transporter AcrB pore domain like"/>
    <property type="match status" value="1"/>
</dbReference>
<organism evidence="2 3">
    <name type="scientific">Pseudoalteromonas tetraodonis GFC</name>
    <dbReference type="NCBI Taxonomy" id="1315271"/>
    <lineage>
        <taxon>Bacteria</taxon>
        <taxon>Pseudomonadati</taxon>
        <taxon>Pseudomonadota</taxon>
        <taxon>Gammaproteobacteria</taxon>
        <taxon>Alteromonadales</taxon>
        <taxon>Pseudoalteromonadaceae</taxon>
        <taxon>Pseudoalteromonas</taxon>
    </lineage>
</organism>
<dbReference type="EMBL" id="BSNE01000003">
    <property type="protein sequence ID" value="GLQ02087.1"/>
    <property type="molecule type" value="Genomic_DNA"/>
</dbReference>
<keyword evidence="1" id="KW-1133">Transmembrane helix</keyword>
<dbReference type="Gene3D" id="3.30.70.1430">
    <property type="entry name" value="Multidrug efflux transporter AcrB pore domain"/>
    <property type="match status" value="2"/>
</dbReference>
<dbReference type="PANTHER" id="PTHR32063:SF18">
    <property type="entry name" value="CATION EFFLUX SYSTEM PROTEIN"/>
    <property type="match status" value="1"/>
</dbReference>
<feature type="transmembrane region" description="Helical" evidence="1">
    <location>
        <begin position="16"/>
        <end position="35"/>
    </location>
</feature>
<feature type="transmembrane region" description="Helical" evidence="1">
    <location>
        <begin position="895"/>
        <end position="915"/>
    </location>
</feature>
<reference evidence="2" key="2">
    <citation type="submission" date="2023-01" db="EMBL/GenBank/DDBJ databases">
        <title>Draft genome sequence of Pseudoalteromonas tetraodonis strain NBRC 103034.</title>
        <authorList>
            <person name="Sun Q."/>
            <person name="Mori K."/>
        </authorList>
    </citation>
    <scope>NUCLEOTIDE SEQUENCE</scope>
    <source>
        <strain evidence="2">NBRC 103034</strain>
    </source>
</reference>
<dbReference type="RefSeq" id="WP_096038168.1">
    <property type="nucleotide sequence ID" value="NZ_BJXY01000025.1"/>
</dbReference>
<protein>
    <submittedName>
        <fullName evidence="2">Multidrug transporter AcrB</fullName>
    </submittedName>
</protein>
<feature type="transmembrane region" description="Helical" evidence="1">
    <location>
        <begin position="433"/>
        <end position="456"/>
    </location>
</feature>
<comment type="caution">
    <text evidence="2">The sequence shown here is derived from an EMBL/GenBank/DDBJ whole genome shotgun (WGS) entry which is preliminary data.</text>
</comment>
<sequence>MKIPTISELALDHNRLMLAIVFGLMLFGAFSYYQLPKQEDPKIKIREAVVTTAYPGMSAKKVELLITKTLEEAIREMPSIAEIRSVSIPGRSIIHAELKQSVEQSEFDQQWDILRDQINAVRGELPSGTLPYVINDDFGDVAVLTVALIADPAYSMGDRQDVAQHIADMMHQVEGTKKIDILGIQQERIFIETKNAKLAQLGIAPTQLIAALKNQNIIRPSGIIDADGENFIIQPSGNYQSLADIRNTLITVPNQSQTILLRDIAKISREVIDPPSRTSYYNGRQAIIFAISKDEQADVLKFTPKMEAMIAQINQTIPAGYQLKNITRQADVVADAVFGVSFSVLQTIVVVSIVVIMFLGLRTGLIVGSIVPSAILITLSIMNFMGIPLERMSLATLIIALGLLVDDGIIMAEDFKKRIEEGETRDEAIRNTSGTLAIPSLTSSLTTILVFLPLMLAQSSAGEYTRSISLVVLIALLISWALSLTFTTYLCHRFVKKETRQKQNIIRRKINGFFDSLSPLYEKVLRRIMRARIIFVVVILGLFFVGGWAMSLVPAKFFPDSDRAQILVYLDMPAGTSMRKTDATIQAILKKLDDKARFPHIKKYAAYGGFGGPRFVLSLTPIDPEPSKAFFMIDVGERKLAEPTINSVRDMFAQDFPEVMGRATKMFLGPSDSSLIEIQIKGPDSNYIYSIGEEIKTLLRNTDGAFDIKSDWENRITTLKVEVNQQNARRAGVSSNDVAQALETYFSGRTISEFREGDDIFPIVLRAQNSERYDLDRINSVNVYSSARGVNVPLMQVADIRYETQFARIARENLFRTVTVQAKNQIMSAQSMVPLIEGKLDKIREKLPPGYEIEYDGVIGDSAESQASILANLPLCIAIMVFIIIAQFRSYRATSIVFLTVPLIIIGAAFGLLIMQANFGFMVILGLYALAGIIINNAVILIDRINIERKQIEHSEQQTAEQYNQQNYEAVISASLRRLRPILMSTCTTIIGLLPLILSKDVLFYGQASTIAFGLAMGTILTLGFVPVVYTFFFKIKPVKADKQQTQRELEQA</sequence>
<dbReference type="PANTHER" id="PTHR32063">
    <property type="match status" value="1"/>
</dbReference>
<keyword evidence="1" id="KW-0812">Transmembrane</keyword>
<reference evidence="2" key="1">
    <citation type="journal article" date="2014" name="Int. J. Syst. Evol. Microbiol.">
        <title>Complete genome sequence of Corynebacterium casei LMG S-19264T (=DSM 44701T), isolated from a smear-ripened cheese.</title>
        <authorList>
            <consortium name="US DOE Joint Genome Institute (JGI-PGF)"/>
            <person name="Walter F."/>
            <person name="Albersmeier A."/>
            <person name="Kalinowski J."/>
            <person name="Ruckert C."/>
        </authorList>
    </citation>
    <scope>NUCLEOTIDE SEQUENCE</scope>
    <source>
        <strain evidence="2">NBRC 103034</strain>
    </source>
</reference>
<keyword evidence="3" id="KW-1185">Reference proteome</keyword>
<gene>
    <name evidence="2" type="ORF">GCM10007914_09680</name>
</gene>
<feature type="transmembrane region" description="Helical" evidence="1">
    <location>
        <begin position="468"/>
        <end position="491"/>
    </location>
</feature>
<dbReference type="InterPro" id="IPR027463">
    <property type="entry name" value="AcrB_DN_DC_subdom"/>
</dbReference>
<dbReference type="SUPFAM" id="SSF82714">
    <property type="entry name" value="Multidrug efflux transporter AcrB TolC docking domain, DN and DC subdomains"/>
    <property type="match status" value="2"/>
</dbReference>
<evidence type="ECO:0000313" key="2">
    <source>
        <dbReference type="EMBL" id="GLQ02087.1"/>
    </source>
</evidence>
<dbReference type="Gene3D" id="3.30.70.1440">
    <property type="entry name" value="Multidrug efflux transporter AcrB pore domain"/>
    <property type="match status" value="1"/>
</dbReference>
<dbReference type="PRINTS" id="PR00702">
    <property type="entry name" value="ACRIFLAVINRP"/>
</dbReference>
<keyword evidence="1" id="KW-0472">Membrane</keyword>
<feature type="transmembrane region" description="Helical" evidence="1">
    <location>
        <begin position="336"/>
        <end position="358"/>
    </location>
</feature>
<name>A0AA37W248_9GAMM</name>
<feature type="transmembrane region" description="Helical" evidence="1">
    <location>
        <begin position="869"/>
        <end position="888"/>
    </location>
</feature>
<feature type="transmembrane region" description="Helical" evidence="1">
    <location>
        <begin position="982"/>
        <end position="999"/>
    </location>
</feature>
<dbReference type="GO" id="GO:0005886">
    <property type="term" value="C:plasma membrane"/>
    <property type="evidence" value="ECO:0007669"/>
    <property type="project" value="TreeGrafter"/>
</dbReference>
<dbReference type="InterPro" id="IPR001036">
    <property type="entry name" value="Acrflvin-R"/>
</dbReference>
<evidence type="ECO:0000256" key="1">
    <source>
        <dbReference type="SAM" id="Phobius"/>
    </source>
</evidence>
<evidence type="ECO:0000313" key="3">
    <source>
        <dbReference type="Proteomes" id="UP001161408"/>
    </source>
</evidence>
<dbReference type="SUPFAM" id="SSF82866">
    <property type="entry name" value="Multidrug efflux transporter AcrB transmembrane domain"/>
    <property type="match status" value="2"/>
</dbReference>
<dbReference type="GO" id="GO:0042910">
    <property type="term" value="F:xenobiotic transmembrane transporter activity"/>
    <property type="evidence" value="ECO:0007669"/>
    <property type="project" value="TreeGrafter"/>
</dbReference>